<sequence length="165" mass="19089">LRMEEYFISRENYHEKYEAALMDMIQCAFIRSEEEVTQNKVLDDGEVIQRLRTLTHLKNMDYWKISRAVWAASTMSRAVLKRVDVENIPIRAQQIVVPILAVGLCYGLESEAVSLIAKYILMFVAMKSAPDDAIRAAFCHHCENYIVLMEYYAPSEHCMEATTRT</sequence>
<protein>
    <submittedName>
        <fullName evidence="1">Lipase (Class 3)</fullName>
    </submittedName>
</protein>
<name>K1S5E8_9ZZZZ</name>
<accession>K1S5E8</accession>
<organism evidence="1">
    <name type="scientific">human gut metagenome</name>
    <dbReference type="NCBI Taxonomy" id="408170"/>
    <lineage>
        <taxon>unclassified sequences</taxon>
        <taxon>metagenomes</taxon>
        <taxon>organismal metagenomes</taxon>
    </lineage>
</organism>
<dbReference type="AlphaFoldDB" id="K1S5E8"/>
<dbReference type="EMBL" id="AJWY01011467">
    <property type="protein sequence ID" value="EKC52678.1"/>
    <property type="molecule type" value="Genomic_DNA"/>
</dbReference>
<reference evidence="1" key="1">
    <citation type="journal article" date="2013" name="Environ. Microbiol.">
        <title>Microbiota from the distal guts of lean and obese adolescents exhibit partial functional redundancy besides clear differences in community structure.</title>
        <authorList>
            <person name="Ferrer M."/>
            <person name="Ruiz A."/>
            <person name="Lanza F."/>
            <person name="Haange S.B."/>
            <person name="Oberbach A."/>
            <person name="Till H."/>
            <person name="Bargiela R."/>
            <person name="Campoy C."/>
            <person name="Segura M.T."/>
            <person name="Richter M."/>
            <person name="von Bergen M."/>
            <person name="Seifert J."/>
            <person name="Suarez A."/>
        </authorList>
    </citation>
    <scope>NUCLEOTIDE SEQUENCE</scope>
</reference>
<evidence type="ECO:0000313" key="1">
    <source>
        <dbReference type="EMBL" id="EKC52678.1"/>
    </source>
</evidence>
<proteinExistence type="predicted"/>
<comment type="caution">
    <text evidence="1">The sequence shown here is derived from an EMBL/GenBank/DDBJ whole genome shotgun (WGS) entry which is preliminary data.</text>
</comment>
<gene>
    <name evidence="1" type="ORF">LEA_16770</name>
</gene>
<feature type="non-terminal residue" evidence="1">
    <location>
        <position position="1"/>
    </location>
</feature>